<dbReference type="PROSITE" id="PS51257">
    <property type="entry name" value="PROKAR_LIPOPROTEIN"/>
    <property type="match status" value="1"/>
</dbReference>
<dbReference type="GO" id="GO:0043022">
    <property type="term" value="F:ribosome binding"/>
    <property type="evidence" value="ECO:0007669"/>
    <property type="project" value="TreeGrafter"/>
</dbReference>
<evidence type="ECO:0000313" key="1">
    <source>
        <dbReference type="EMBL" id="EDW73670.2"/>
    </source>
</evidence>
<dbReference type="InParanoid" id="B4MNI1"/>
<organism evidence="1 2">
    <name type="scientific">Drosophila willistoni</name>
    <name type="common">Fruit fly</name>
    <dbReference type="NCBI Taxonomy" id="7260"/>
    <lineage>
        <taxon>Eukaryota</taxon>
        <taxon>Metazoa</taxon>
        <taxon>Ecdysozoa</taxon>
        <taxon>Arthropoda</taxon>
        <taxon>Hexapoda</taxon>
        <taxon>Insecta</taxon>
        <taxon>Pterygota</taxon>
        <taxon>Neoptera</taxon>
        <taxon>Endopterygota</taxon>
        <taxon>Diptera</taxon>
        <taxon>Brachycera</taxon>
        <taxon>Muscomorpha</taxon>
        <taxon>Ephydroidea</taxon>
        <taxon>Drosophilidae</taxon>
        <taxon>Drosophila</taxon>
        <taxon>Sophophora</taxon>
    </lineage>
</organism>
<dbReference type="PANTHER" id="PTHR13333">
    <property type="entry name" value="M-AAA PROTEASE-INTERACTING PROTEIN 1, MITOCHONDRIAL"/>
    <property type="match status" value="1"/>
</dbReference>
<dbReference type="GO" id="GO:0032979">
    <property type="term" value="P:protein insertion into mitochondrial inner membrane from matrix"/>
    <property type="evidence" value="ECO:0007669"/>
    <property type="project" value="TreeGrafter"/>
</dbReference>
<gene>
    <name evidence="1" type="primary">Dwil\GK19559</name>
    <name evidence="1" type="ORF">Dwil_GK19559</name>
</gene>
<dbReference type="EMBL" id="CH963848">
    <property type="protein sequence ID" value="EDW73670.2"/>
    <property type="molecule type" value="Genomic_DNA"/>
</dbReference>
<dbReference type="KEGG" id="dwi:6639633"/>
<keyword evidence="2" id="KW-1185">Reference proteome</keyword>
<name>B4MNI1_DROWI</name>
<evidence type="ECO:0000313" key="2">
    <source>
        <dbReference type="Proteomes" id="UP000007798"/>
    </source>
</evidence>
<dbReference type="eggNOG" id="ENOG502TB9U">
    <property type="taxonomic scope" value="Eukaryota"/>
</dbReference>
<dbReference type="PANTHER" id="PTHR13333:SF5">
    <property type="entry name" value="M-AAA PROTEASE-INTERACTING PROTEIN 1, MITOCHONDRIAL"/>
    <property type="match status" value="1"/>
</dbReference>
<dbReference type="Proteomes" id="UP000007798">
    <property type="component" value="Unassembled WGS sequence"/>
</dbReference>
<reference evidence="1 2" key="1">
    <citation type="journal article" date="2007" name="Nature">
        <title>Evolution of genes and genomes on the Drosophila phylogeny.</title>
        <authorList>
            <consortium name="Drosophila 12 Genomes Consortium"/>
            <person name="Clark A.G."/>
            <person name="Eisen M.B."/>
            <person name="Smith D.R."/>
            <person name="Bergman C.M."/>
            <person name="Oliver B."/>
            <person name="Markow T.A."/>
            <person name="Kaufman T.C."/>
            <person name="Kellis M."/>
            <person name="Gelbart W."/>
            <person name="Iyer V.N."/>
            <person name="Pollard D.A."/>
            <person name="Sackton T.B."/>
            <person name="Larracuente A.M."/>
            <person name="Singh N.D."/>
            <person name="Abad J.P."/>
            <person name="Abt D.N."/>
            <person name="Adryan B."/>
            <person name="Aguade M."/>
            <person name="Akashi H."/>
            <person name="Anderson W.W."/>
            <person name="Aquadro C.F."/>
            <person name="Ardell D.H."/>
            <person name="Arguello R."/>
            <person name="Artieri C.G."/>
            <person name="Barbash D.A."/>
            <person name="Barker D."/>
            <person name="Barsanti P."/>
            <person name="Batterham P."/>
            <person name="Batzoglou S."/>
            <person name="Begun D."/>
            <person name="Bhutkar A."/>
            <person name="Blanco E."/>
            <person name="Bosak S.A."/>
            <person name="Bradley R.K."/>
            <person name="Brand A.D."/>
            <person name="Brent M.R."/>
            <person name="Brooks A.N."/>
            <person name="Brown R.H."/>
            <person name="Butlin R.K."/>
            <person name="Caggese C."/>
            <person name="Calvi B.R."/>
            <person name="Bernardo de Carvalho A."/>
            <person name="Caspi A."/>
            <person name="Castrezana S."/>
            <person name="Celniker S.E."/>
            <person name="Chang J.L."/>
            <person name="Chapple C."/>
            <person name="Chatterji S."/>
            <person name="Chinwalla A."/>
            <person name="Civetta A."/>
            <person name="Clifton S.W."/>
            <person name="Comeron J.M."/>
            <person name="Costello J.C."/>
            <person name="Coyne J.A."/>
            <person name="Daub J."/>
            <person name="David R.G."/>
            <person name="Delcher A.L."/>
            <person name="Delehaunty K."/>
            <person name="Do C.B."/>
            <person name="Ebling H."/>
            <person name="Edwards K."/>
            <person name="Eickbush T."/>
            <person name="Evans J.D."/>
            <person name="Filipski A."/>
            <person name="Findeiss S."/>
            <person name="Freyhult E."/>
            <person name="Fulton L."/>
            <person name="Fulton R."/>
            <person name="Garcia A.C."/>
            <person name="Gardiner A."/>
            <person name="Garfield D.A."/>
            <person name="Garvin B.E."/>
            <person name="Gibson G."/>
            <person name="Gilbert D."/>
            <person name="Gnerre S."/>
            <person name="Godfrey J."/>
            <person name="Good R."/>
            <person name="Gotea V."/>
            <person name="Gravely B."/>
            <person name="Greenberg A.J."/>
            <person name="Griffiths-Jones S."/>
            <person name="Gross S."/>
            <person name="Guigo R."/>
            <person name="Gustafson E.A."/>
            <person name="Haerty W."/>
            <person name="Hahn M.W."/>
            <person name="Halligan D.L."/>
            <person name="Halpern A.L."/>
            <person name="Halter G.M."/>
            <person name="Han M.V."/>
            <person name="Heger A."/>
            <person name="Hillier L."/>
            <person name="Hinrichs A.S."/>
            <person name="Holmes I."/>
            <person name="Hoskins R.A."/>
            <person name="Hubisz M.J."/>
            <person name="Hultmark D."/>
            <person name="Huntley M.A."/>
            <person name="Jaffe D.B."/>
            <person name="Jagadeeshan S."/>
            <person name="Jeck W.R."/>
            <person name="Johnson J."/>
            <person name="Jones C.D."/>
            <person name="Jordan W.C."/>
            <person name="Karpen G.H."/>
            <person name="Kataoka E."/>
            <person name="Keightley P.D."/>
            <person name="Kheradpour P."/>
            <person name="Kirkness E.F."/>
            <person name="Koerich L.B."/>
            <person name="Kristiansen K."/>
            <person name="Kudrna D."/>
            <person name="Kulathinal R.J."/>
            <person name="Kumar S."/>
            <person name="Kwok R."/>
            <person name="Lander E."/>
            <person name="Langley C.H."/>
            <person name="Lapoint R."/>
            <person name="Lazzaro B.P."/>
            <person name="Lee S.J."/>
            <person name="Levesque L."/>
            <person name="Li R."/>
            <person name="Lin C.F."/>
            <person name="Lin M.F."/>
            <person name="Lindblad-Toh K."/>
            <person name="Llopart A."/>
            <person name="Long M."/>
            <person name="Low L."/>
            <person name="Lozovsky E."/>
            <person name="Lu J."/>
            <person name="Luo M."/>
            <person name="Machado C.A."/>
            <person name="Makalowski W."/>
            <person name="Marzo M."/>
            <person name="Matsuda M."/>
            <person name="Matzkin L."/>
            <person name="McAllister B."/>
            <person name="McBride C.S."/>
            <person name="McKernan B."/>
            <person name="McKernan K."/>
            <person name="Mendez-Lago M."/>
            <person name="Minx P."/>
            <person name="Mollenhauer M.U."/>
            <person name="Montooth K."/>
            <person name="Mount S.M."/>
            <person name="Mu X."/>
            <person name="Myers E."/>
            <person name="Negre B."/>
            <person name="Newfeld S."/>
            <person name="Nielsen R."/>
            <person name="Noor M.A."/>
            <person name="O'Grady P."/>
            <person name="Pachter L."/>
            <person name="Papaceit M."/>
            <person name="Parisi M.J."/>
            <person name="Parisi M."/>
            <person name="Parts L."/>
            <person name="Pedersen J.S."/>
            <person name="Pesole G."/>
            <person name="Phillippy A.M."/>
            <person name="Ponting C.P."/>
            <person name="Pop M."/>
            <person name="Porcelli D."/>
            <person name="Powell J.R."/>
            <person name="Prohaska S."/>
            <person name="Pruitt K."/>
            <person name="Puig M."/>
            <person name="Quesneville H."/>
            <person name="Ram K.R."/>
            <person name="Rand D."/>
            <person name="Rasmussen M.D."/>
            <person name="Reed L.K."/>
            <person name="Reenan R."/>
            <person name="Reily A."/>
            <person name="Remington K.A."/>
            <person name="Rieger T.T."/>
            <person name="Ritchie M.G."/>
            <person name="Robin C."/>
            <person name="Rogers Y.H."/>
            <person name="Rohde C."/>
            <person name="Rozas J."/>
            <person name="Rubenfield M.J."/>
            <person name="Ruiz A."/>
            <person name="Russo S."/>
            <person name="Salzberg S.L."/>
            <person name="Sanchez-Gracia A."/>
            <person name="Saranga D.J."/>
            <person name="Sato H."/>
            <person name="Schaeffer S.W."/>
            <person name="Schatz M.C."/>
            <person name="Schlenke T."/>
            <person name="Schwartz R."/>
            <person name="Segarra C."/>
            <person name="Singh R.S."/>
            <person name="Sirot L."/>
            <person name="Sirota M."/>
            <person name="Sisneros N.B."/>
            <person name="Smith C.D."/>
            <person name="Smith T.F."/>
            <person name="Spieth J."/>
            <person name="Stage D.E."/>
            <person name="Stark A."/>
            <person name="Stephan W."/>
            <person name="Strausberg R.L."/>
            <person name="Strempel S."/>
            <person name="Sturgill D."/>
            <person name="Sutton G."/>
            <person name="Sutton G.G."/>
            <person name="Tao W."/>
            <person name="Teichmann S."/>
            <person name="Tobari Y.N."/>
            <person name="Tomimura Y."/>
            <person name="Tsolas J.M."/>
            <person name="Valente V.L."/>
            <person name="Venter E."/>
            <person name="Venter J.C."/>
            <person name="Vicario S."/>
            <person name="Vieira F.G."/>
            <person name="Vilella A.J."/>
            <person name="Villasante A."/>
            <person name="Walenz B."/>
            <person name="Wang J."/>
            <person name="Wasserman M."/>
            <person name="Watts T."/>
            <person name="Wilson D."/>
            <person name="Wilson R.K."/>
            <person name="Wing R.A."/>
            <person name="Wolfner M.F."/>
            <person name="Wong A."/>
            <person name="Wong G.K."/>
            <person name="Wu C.I."/>
            <person name="Wu G."/>
            <person name="Yamamoto D."/>
            <person name="Yang H.P."/>
            <person name="Yang S.P."/>
            <person name="Yorke J.A."/>
            <person name="Yoshida K."/>
            <person name="Zdobnov E."/>
            <person name="Zhang P."/>
            <person name="Zhang Y."/>
            <person name="Zimin A.V."/>
            <person name="Baldwin J."/>
            <person name="Abdouelleil A."/>
            <person name="Abdulkadir J."/>
            <person name="Abebe A."/>
            <person name="Abera B."/>
            <person name="Abreu J."/>
            <person name="Acer S.C."/>
            <person name="Aftuck L."/>
            <person name="Alexander A."/>
            <person name="An P."/>
            <person name="Anderson E."/>
            <person name="Anderson S."/>
            <person name="Arachi H."/>
            <person name="Azer M."/>
            <person name="Bachantsang P."/>
            <person name="Barry A."/>
            <person name="Bayul T."/>
            <person name="Berlin A."/>
            <person name="Bessette D."/>
            <person name="Bloom T."/>
            <person name="Blye J."/>
            <person name="Boguslavskiy L."/>
            <person name="Bonnet C."/>
            <person name="Boukhgalter B."/>
            <person name="Bourzgui I."/>
            <person name="Brown A."/>
            <person name="Cahill P."/>
            <person name="Channer S."/>
            <person name="Cheshatsang Y."/>
            <person name="Chuda L."/>
            <person name="Citroen M."/>
            <person name="Collymore A."/>
            <person name="Cooke P."/>
            <person name="Costello M."/>
            <person name="D'Aco K."/>
            <person name="Daza R."/>
            <person name="De Haan G."/>
            <person name="DeGray S."/>
            <person name="DeMaso C."/>
            <person name="Dhargay N."/>
            <person name="Dooley K."/>
            <person name="Dooley E."/>
            <person name="Doricent M."/>
            <person name="Dorje P."/>
            <person name="Dorjee K."/>
            <person name="Dupes A."/>
            <person name="Elong R."/>
            <person name="Falk J."/>
            <person name="Farina A."/>
            <person name="Faro S."/>
            <person name="Ferguson D."/>
            <person name="Fisher S."/>
            <person name="Foley C.D."/>
            <person name="Franke A."/>
            <person name="Friedrich D."/>
            <person name="Gadbois L."/>
            <person name="Gearin G."/>
            <person name="Gearin C.R."/>
            <person name="Giannoukos G."/>
            <person name="Goode T."/>
            <person name="Graham J."/>
            <person name="Grandbois E."/>
            <person name="Grewal S."/>
            <person name="Gyaltsen K."/>
            <person name="Hafez N."/>
            <person name="Hagos B."/>
            <person name="Hall J."/>
            <person name="Henson C."/>
            <person name="Hollinger A."/>
            <person name="Honan T."/>
            <person name="Huard M.D."/>
            <person name="Hughes L."/>
            <person name="Hurhula B."/>
            <person name="Husby M.E."/>
            <person name="Kamat A."/>
            <person name="Kanga B."/>
            <person name="Kashin S."/>
            <person name="Khazanovich D."/>
            <person name="Kisner P."/>
            <person name="Lance K."/>
            <person name="Lara M."/>
            <person name="Lee W."/>
            <person name="Lennon N."/>
            <person name="Letendre F."/>
            <person name="LeVine R."/>
            <person name="Lipovsky A."/>
            <person name="Liu X."/>
            <person name="Liu J."/>
            <person name="Liu S."/>
            <person name="Lokyitsang T."/>
            <person name="Lokyitsang Y."/>
            <person name="Lubonja R."/>
            <person name="Lui A."/>
            <person name="MacDonald P."/>
            <person name="Magnisalis V."/>
            <person name="Maru K."/>
            <person name="Matthews C."/>
            <person name="McCusker W."/>
            <person name="McDonough S."/>
            <person name="Mehta T."/>
            <person name="Meldrim J."/>
            <person name="Meneus L."/>
            <person name="Mihai O."/>
            <person name="Mihalev A."/>
            <person name="Mihova T."/>
            <person name="Mittelman R."/>
            <person name="Mlenga V."/>
            <person name="Montmayeur A."/>
            <person name="Mulrain L."/>
            <person name="Navidi A."/>
            <person name="Naylor J."/>
            <person name="Negash T."/>
            <person name="Nguyen T."/>
            <person name="Nguyen N."/>
            <person name="Nicol R."/>
            <person name="Norbu C."/>
            <person name="Norbu N."/>
            <person name="Novod N."/>
            <person name="O'Neill B."/>
            <person name="Osman S."/>
            <person name="Markiewicz E."/>
            <person name="Oyono O.L."/>
            <person name="Patti C."/>
            <person name="Phunkhang P."/>
            <person name="Pierre F."/>
            <person name="Priest M."/>
            <person name="Raghuraman S."/>
            <person name="Rege F."/>
            <person name="Reyes R."/>
            <person name="Rise C."/>
            <person name="Rogov P."/>
            <person name="Ross K."/>
            <person name="Ryan E."/>
            <person name="Settipalli S."/>
            <person name="Shea T."/>
            <person name="Sherpa N."/>
            <person name="Shi L."/>
            <person name="Shih D."/>
            <person name="Sparrow T."/>
            <person name="Spaulding J."/>
            <person name="Stalker J."/>
            <person name="Stange-Thomann N."/>
            <person name="Stavropoulos S."/>
            <person name="Stone C."/>
            <person name="Strader C."/>
            <person name="Tesfaye S."/>
            <person name="Thomson T."/>
            <person name="Thoulutsang Y."/>
            <person name="Thoulutsang D."/>
            <person name="Topham K."/>
            <person name="Topping I."/>
            <person name="Tsamla T."/>
            <person name="Vassiliev H."/>
            <person name="Vo A."/>
            <person name="Wangchuk T."/>
            <person name="Wangdi T."/>
            <person name="Weiand M."/>
            <person name="Wilkinson J."/>
            <person name="Wilson A."/>
            <person name="Yadav S."/>
            <person name="Young G."/>
            <person name="Yu Q."/>
            <person name="Zembek L."/>
            <person name="Zhong D."/>
            <person name="Zimmer A."/>
            <person name="Zwirko Z."/>
            <person name="Jaffe D.B."/>
            <person name="Alvarez P."/>
            <person name="Brockman W."/>
            <person name="Butler J."/>
            <person name="Chin C."/>
            <person name="Gnerre S."/>
            <person name="Grabherr M."/>
            <person name="Kleber M."/>
            <person name="Mauceli E."/>
            <person name="MacCallum I."/>
        </authorList>
    </citation>
    <scope>NUCLEOTIDE SEQUENCE [LARGE SCALE GENOMIC DNA]</scope>
    <source>
        <strain evidence="2">Tucson 14030-0811.24</strain>
    </source>
</reference>
<dbReference type="STRING" id="7260.B4MNI1"/>
<accession>B4MNI1</accession>
<dbReference type="AlphaFoldDB" id="B4MNI1"/>
<sequence>MASPTKLICLVKRPHIQSSTPASTSSGACYTNRRELSHLCARFNLKWTIIELLCNLRSRYWMWRLHRMLDKEFSESEFLRGTREAAVVMIEAIRRADWACIHNCCTTEGSLDVYSLAQNGKTPLMDLIRFQSQHLRDAVPVNVARDWIDGKCYIFVDMAFIGIRNIRDFATTAEQDEMMELTQNALRESQMPEQLVPSHSRIFLAEILITFRRELISDAEEESEGEGADWLVDAYKVFRFKLVNFSPVTLQCRVIEFLKPV</sequence>
<proteinExistence type="predicted"/>
<dbReference type="HOGENOM" id="CLU_089761_0_0_1"/>
<dbReference type="OrthoDB" id="7809140at2759"/>
<dbReference type="GO" id="GO:0005743">
    <property type="term" value="C:mitochondrial inner membrane"/>
    <property type="evidence" value="ECO:0007669"/>
    <property type="project" value="TreeGrafter"/>
</dbReference>
<protein>
    <submittedName>
        <fullName evidence="1">Uncharacterized protein</fullName>
    </submittedName>
</protein>